<dbReference type="InterPro" id="IPR000873">
    <property type="entry name" value="AMP-dep_synth/lig_dom"/>
</dbReference>
<dbReference type="InterPro" id="IPR036410">
    <property type="entry name" value="HSP_DnaJ_Cys-rich_dom_sf"/>
</dbReference>
<evidence type="ECO:0000313" key="3">
    <source>
        <dbReference type="Proteomes" id="UP001178507"/>
    </source>
</evidence>
<dbReference type="Proteomes" id="UP001178507">
    <property type="component" value="Unassembled WGS sequence"/>
</dbReference>
<name>A0AA36JSX2_9DINO</name>
<dbReference type="Gene3D" id="3.30.300.30">
    <property type="match status" value="1"/>
</dbReference>
<dbReference type="InterPro" id="IPR042099">
    <property type="entry name" value="ANL_N_sf"/>
</dbReference>
<keyword evidence="3" id="KW-1185">Reference proteome</keyword>
<evidence type="ECO:0000259" key="1">
    <source>
        <dbReference type="Pfam" id="PF00501"/>
    </source>
</evidence>
<evidence type="ECO:0000313" key="2">
    <source>
        <dbReference type="EMBL" id="CAJ1410634.1"/>
    </source>
</evidence>
<dbReference type="Pfam" id="PF00501">
    <property type="entry name" value="AMP-binding"/>
    <property type="match status" value="1"/>
</dbReference>
<organism evidence="2 3">
    <name type="scientific">Effrenium voratum</name>
    <dbReference type="NCBI Taxonomy" id="2562239"/>
    <lineage>
        <taxon>Eukaryota</taxon>
        <taxon>Sar</taxon>
        <taxon>Alveolata</taxon>
        <taxon>Dinophyceae</taxon>
        <taxon>Suessiales</taxon>
        <taxon>Symbiodiniaceae</taxon>
        <taxon>Effrenium</taxon>
    </lineage>
</organism>
<dbReference type="SUPFAM" id="SSF57938">
    <property type="entry name" value="DnaJ/Hsp40 cysteine-rich domain"/>
    <property type="match status" value="1"/>
</dbReference>
<reference evidence="2" key="1">
    <citation type="submission" date="2023-08" db="EMBL/GenBank/DDBJ databases">
        <authorList>
            <person name="Chen Y."/>
            <person name="Shah S."/>
            <person name="Dougan E. K."/>
            <person name="Thang M."/>
            <person name="Chan C."/>
        </authorList>
    </citation>
    <scope>NUCLEOTIDE SEQUENCE</scope>
</reference>
<dbReference type="SUPFAM" id="SSF56801">
    <property type="entry name" value="Acetyl-CoA synthetase-like"/>
    <property type="match status" value="1"/>
</dbReference>
<comment type="caution">
    <text evidence="2">The sequence shown here is derived from an EMBL/GenBank/DDBJ whole genome shotgun (WGS) entry which is preliminary data.</text>
</comment>
<dbReference type="GO" id="GO:0051082">
    <property type="term" value="F:unfolded protein binding"/>
    <property type="evidence" value="ECO:0007669"/>
    <property type="project" value="InterPro"/>
</dbReference>
<sequence length="1648" mass="182419">MTEPRSVWEAYELQARKSPAAPAVCIPNPRVELTYAAVISRSLSIARSLKKRHGDRERVGILVGRTHADFLPLLLAVGRHGAFVLLSTDLPDKEQQRERNQYLLDTLQLSLVVVEARESFTDLCLTAAWAPLAELSEEEGECLGEDNFDPDAVLSFMCTGGSQHLKIAKVTHRMMLHERRAYPALCQISGVRLLQNLRSFWPAAVVGQLSLALALEGCAVICSCDVTQMRQLVLDENVDVLGLVPDQLSLLAEDASALPQLRLVISWAERLPLHLAQKWRGVRILELLIATEYWLSFAGDPLKPERIGEDRWTVFYPVSDVGFVVLDEGKRVQEGLGELCLRGPMVSPGYVAGEAFLDFEGQRYFRTHDLVQLLPGGGFIYRGRGDRWSKVKGQWVDLNALEHTLQDTEGVKEACLVESDLVHAFVSLDETLSLPVRRLKDLLPWRSYLHVLPVLPRTATGKVNVKSLQARLERPSSARVSSRRQRLRQTWLQHGSLALAAALVSFFGEAATTSIWLGFLGPCSLAYGWLGLAHLSVRKLPDLGFTRMSGLLALHALPFRWARQLRALLALYGLQRALSRRRLSWPLVFWLGSGTQLHLECVRARGSLLMGLLRQLGYTVDGVDEVVKLLLGQLRGLFSRRRNWNSGRRGAPWEPSRTIGTQWEEHPMDEKDVLQSDLWTAESVLASTETTLPSWPCETEESARVELSQRSIDWALENFPSPKPWDESMSFLRHVIPETDPDASLASLDSLRVSFIASALQAQGHMVSGEEVRQARSLRALVAQLGAAKAAPRVAAASRMPAPKSEYAIWFTPGQMNPMGPWLCRSRRVVVKSALQRALTQLRARHVALRAASADPVPLRSFMLNCAALLCASEAEALPPFAQRAVGCALFRAWPRVRVLEEDHPLSEVEVHGQTELEWQLGRGNTPLPSPFEVLLIQLVLPVVGVWECDGGHISIVRSEGELVYVDAERWLAAKLGAELNGPALFAGLLPDGGGVWLRFPTSSQLQVSYRPSSTASLTTFTATRIPQPSDQLETVSFVMMQCSHAFADGYCFPPIASDLFTYVNLAESGELQANGALPATDAFRVLEQRLAATLRFRLDPNRHSLRGSLWGASFKGYSCSLSLEGGTLKVLKAVASNYQVPLNYLLLAIVTAAQARASHAQAVEMTLYVPMRDGIESGMVGLFADWRDITVSTDFEDATILGVILEVADILRLRRWTVFDAVRKAERTVVNFDQRDVRDHSGFVQVSDTFWRPGRARNWNQWEWLAQPLQIDLVEEHHARWHIYVRMCYELYPVSWRRDFVQGIRDATWYAIFQPWQLAVIPWHSSKEGGVSFQEDLVFDKPRNSMQVKIEMKQPKEWGYFGGGLTLRAVRVDSLMPEVQPAFVSPAQPLAIRLQVPTKTSQRTRPSQQGSAAALLGTAALIAAVGQRRRVAVKAKSEDQPDNFLAAVGRRASLALPSALVAGAPAYAEYEIIDLRGRAENGCIECGTSGLVNCNMCEGTGQYRTWGTPQERTPVQQYLTCPECNGLGEKVCQKCGGTGLPAKKLKGLLRDPIFAKVAFRLKRQRVDVNTVDKMKADVRKAVAAAEKRSGPMGRAGTNRLAPSATCGAGSEARASLCFFAGGSGPWGQPNVGGAGSQNDVPLFRQAL</sequence>
<dbReference type="InterPro" id="IPR045851">
    <property type="entry name" value="AMP-bd_C_sf"/>
</dbReference>
<dbReference type="CDD" id="cd10719">
    <property type="entry name" value="DnaJ_zf"/>
    <property type="match status" value="1"/>
</dbReference>
<dbReference type="EMBL" id="CAUJNA010003829">
    <property type="protein sequence ID" value="CAJ1410634.1"/>
    <property type="molecule type" value="Genomic_DNA"/>
</dbReference>
<dbReference type="PANTHER" id="PTHR43767">
    <property type="entry name" value="LONG-CHAIN-FATTY-ACID--COA LIGASE"/>
    <property type="match status" value="1"/>
</dbReference>
<dbReference type="GO" id="GO:0031072">
    <property type="term" value="F:heat shock protein binding"/>
    <property type="evidence" value="ECO:0007669"/>
    <property type="project" value="InterPro"/>
</dbReference>
<dbReference type="InterPro" id="IPR050237">
    <property type="entry name" value="ATP-dep_AMP-bd_enzyme"/>
</dbReference>
<dbReference type="PANTHER" id="PTHR43767:SF10">
    <property type="entry name" value="SURFACTIN SYNTHASE SUBUNIT 1"/>
    <property type="match status" value="1"/>
</dbReference>
<protein>
    <recommendedName>
        <fullName evidence="1">AMP-dependent synthetase/ligase domain-containing protein</fullName>
    </recommendedName>
</protein>
<proteinExistence type="predicted"/>
<feature type="domain" description="AMP-dependent synthetase/ligase" evidence="1">
    <location>
        <begin position="13"/>
        <end position="350"/>
    </location>
</feature>
<dbReference type="InterPro" id="IPR001305">
    <property type="entry name" value="HSP_DnaJ_Cys-rich_dom"/>
</dbReference>
<accession>A0AA36JSX2</accession>
<dbReference type="Gene3D" id="3.40.50.12780">
    <property type="entry name" value="N-terminal domain of ligase-like"/>
    <property type="match status" value="1"/>
</dbReference>
<gene>
    <name evidence="2" type="ORF">EVOR1521_LOCUS31418</name>
</gene>